<evidence type="ECO:0000313" key="2">
    <source>
        <dbReference type="Proteomes" id="UP000245626"/>
    </source>
</evidence>
<reference evidence="1 2" key="1">
    <citation type="journal article" date="2018" name="Mol. Biol. Evol.">
        <title>Broad Genomic Sampling Reveals a Smut Pathogenic Ancestry of the Fungal Clade Ustilaginomycotina.</title>
        <authorList>
            <person name="Kijpornyongpan T."/>
            <person name="Mondo S.J."/>
            <person name="Barry K."/>
            <person name="Sandor L."/>
            <person name="Lee J."/>
            <person name="Lipzen A."/>
            <person name="Pangilinan J."/>
            <person name="LaButti K."/>
            <person name="Hainaut M."/>
            <person name="Henrissat B."/>
            <person name="Grigoriev I.V."/>
            <person name="Spatafora J.W."/>
            <person name="Aime M.C."/>
        </authorList>
    </citation>
    <scope>NUCLEOTIDE SEQUENCE [LARGE SCALE GENOMIC DNA]</scope>
    <source>
        <strain evidence="1 2">SA 807</strain>
    </source>
</reference>
<gene>
    <name evidence="1" type="ORF">IE53DRAFT_312379</name>
</gene>
<keyword evidence="2" id="KW-1185">Reference proteome</keyword>
<proteinExistence type="predicted"/>
<dbReference type="Proteomes" id="UP000245626">
    <property type="component" value="Unassembled WGS sequence"/>
</dbReference>
<dbReference type="EMBL" id="KZ819785">
    <property type="protein sequence ID" value="PWN52302.1"/>
    <property type="molecule type" value="Genomic_DNA"/>
</dbReference>
<protein>
    <submittedName>
        <fullName evidence="1">Threonyl-tRNA synthetase</fullName>
    </submittedName>
</protein>
<organism evidence="1 2">
    <name type="scientific">Violaceomyces palustris</name>
    <dbReference type="NCBI Taxonomy" id="1673888"/>
    <lineage>
        <taxon>Eukaryota</taxon>
        <taxon>Fungi</taxon>
        <taxon>Dikarya</taxon>
        <taxon>Basidiomycota</taxon>
        <taxon>Ustilaginomycotina</taxon>
        <taxon>Ustilaginomycetes</taxon>
        <taxon>Violaceomycetales</taxon>
        <taxon>Violaceomycetaceae</taxon>
        <taxon>Violaceomyces</taxon>
    </lineage>
</organism>
<name>A0ACD0P2R7_9BASI</name>
<sequence length="560" mass="63684">MDRSACTFVASSLENQARLESLGSPKANRQSLSRLRCVSFPTSAQLKSYLNGLKEAAESDHRAIGKAQALFLTHESSPGTPFILPNGMKIARKMERVIRDLYDQNEYQEVQSPQLYRSSLWKTSGHWDNYRDDMFCSEGYKERSERSRSSSAWMEKAKVAEEVDRERGGCCSAHSEKASSSSEPKREEGREKEEQDEESFGLKPMNCPGHCLIFSSQTRSYRDLPIRFAEFSPLHRNESSGSLSGLTRVRRFHQDDAHVFCTPSQISGEIAKMLEMLSSAYETFGFRDFELALSTRPATNFIGEEEEWERAEEALRKALDGTGRVWEVNRGDGAFYGPKIDIRLVDSAGRKHQTATIQLDFQLPRRFELSYLDRDGETKVPVMIHRAILGSVERFMAILIESTAGFWPFWINPLQAVILPTNHDPEVKLFAEKVRHLLSLGDQADLLLHSLDERVETLGLKRRNLQKLNVDLWTGSDRTLSKSVRKAQMQRYNFIIFVGPKEVEQGRVTLRMRQEPSGGGGGGGVKSEFKAWLRSKIESGHTFSPKELRDIFCFMDSCHI</sequence>
<evidence type="ECO:0000313" key="1">
    <source>
        <dbReference type="EMBL" id="PWN52302.1"/>
    </source>
</evidence>
<accession>A0ACD0P2R7</accession>